<feature type="repeat" description="PPR" evidence="2">
    <location>
        <begin position="342"/>
        <end position="376"/>
    </location>
</feature>
<protein>
    <submittedName>
        <fullName evidence="3">Pentatricopeptide repeat-containing protein</fullName>
    </submittedName>
</protein>
<name>A0AAV9CM53_ACOCL</name>
<dbReference type="Pfam" id="PF01535">
    <property type="entry name" value="PPR"/>
    <property type="match status" value="5"/>
</dbReference>
<dbReference type="Proteomes" id="UP001180020">
    <property type="component" value="Unassembled WGS sequence"/>
</dbReference>
<proteinExistence type="predicted"/>
<keyword evidence="4" id="KW-1185">Reference proteome</keyword>
<dbReference type="EMBL" id="JAUJYO010000018">
    <property type="protein sequence ID" value="KAK1289975.1"/>
    <property type="molecule type" value="Genomic_DNA"/>
</dbReference>
<evidence type="ECO:0000256" key="1">
    <source>
        <dbReference type="ARBA" id="ARBA00022737"/>
    </source>
</evidence>
<dbReference type="InterPro" id="IPR046848">
    <property type="entry name" value="E_motif"/>
</dbReference>
<accession>A0AAV9CM53</accession>
<reference evidence="3" key="2">
    <citation type="submission" date="2023-06" db="EMBL/GenBank/DDBJ databases">
        <authorList>
            <person name="Ma L."/>
            <person name="Liu K.-W."/>
            <person name="Li Z."/>
            <person name="Hsiao Y.-Y."/>
            <person name="Qi Y."/>
            <person name="Fu T."/>
            <person name="Tang G."/>
            <person name="Zhang D."/>
            <person name="Sun W.-H."/>
            <person name="Liu D.-K."/>
            <person name="Li Y."/>
            <person name="Chen G.-Z."/>
            <person name="Liu X.-D."/>
            <person name="Liao X.-Y."/>
            <person name="Jiang Y.-T."/>
            <person name="Yu X."/>
            <person name="Hao Y."/>
            <person name="Huang J."/>
            <person name="Zhao X.-W."/>
            <person name="Ke S."/>
            <person name="Chen Y.-Y."/>
            <person name="Wu W.-L."/>
            <person name="Hsu J.-L."/>
            <person name="Lin Y.-F."/>
            <person name="Huang M.-D."/>
            <person name="Li C.-Y."/>
            <person name="Huang L."/>
            <person name="Wang Z.-W."/>
            <person name="Zhao X."/>
            <person name="Zhong W.-Y."/>
            <person name="Peng D.-H."/>
            <person name="Ahmad S."/>
            <person name="Lan S."/>
            <person name="Zhang J.-S."/>
            <person name="Tsai W.-C."/>
            <person name="Van De Peer Y."/>
            <person name="Liu Z.-J."/>
        </authorList>
    </citation>
    <scope>NUCLEOTIDE SEQUENCE</scope>
    <source>
        <strain evidence="3">CP</strain>
        <tissue evidence="3">Leaves</tissue>
    </source>
</reference>
<feature type="repeat" description="PPR" evidence="2">
    <location>
        <begin position="175"/>
        <end position="209"/>
    </location>
</feature>
<dbReference type="InterPro" id="IPR046960">
    <property type="entry name" value="PPR_At4g14850-like_plant"/>
</dbReference>
<reference evidence="3" key="1">
    <citation type="journal article" date="2023" name="Nat. Commun.">
        <title>Diploid and tetraploid genomes of Acorus and the evolution of monocots.</title>
        <authorList>
            <person name="Ma L."/>
            <person name="Liu K.W."/>
            <person name="Li Z."/>
            <person name="Hsiao Y.Y."/>
            <person name="Qi Y."/>
            <person name="Fu T."/>
            <person name="Tang G.D."/>
            <person name="Zhang D."/>
            <person name="Sun W.H."/>
            <person name="Liu D.K."/>
            <person name="Li Y."/>
            <person name="Chen G.Z."/>
            <person name="Liu X.D."/>
            <person name="Liao X.Y."/>
            <person name="Jiang Y.T."/>
            <person name="Yu X."/>
            <person name="Hao Y."/>
            <person name="Huang J."/>
            <person name="Zhao X.W."/>
            <person name="Ke S."/>
            <person name="Chen Y.Y."/>
            <person name="Wu W.L."/>
            <person name="Hsu J.L."/>
            <person name="Lin Y.F."/>
            <person name="Huang M.D."/>
            <person name="Li C.Y."/>
            <person name="Huang L."/>
            <person name="Wang Z.W."/>
            <person name="Zhao X."/>
            <person name="Zhong W.Y."/>
            <person name="Peng D.H."/>
            <person name="Ahmad S."/>
            <person name="Lan S."/>
            <person name="Zhang J.S."/>
            <person name="Tsai W.C."/>
            <person name="Van de Peer Y."/>
            <person name="Liu Z.J."/>
        </authorList>
    </citation>
    <scope>NUCLEOTIDE SEQUENCE</scope>
    <source>
        <strain evidence="3">CP</strain>
    </source>
</reference>
<dbReference type="SUPFAM" id="SSF48452">
    <property type="entry name" value="TPR-like"/>
    <property type="match status" value="2"/>
</dbReference>
<evidence type="ECO:0000313" key="3">
    <source>
        <dbReference type="EMBL" id="KAK1289975.1"/>
    </source>
</evidence>
<evidence type="ECO:0000256" key="2">
    <source>
        <dbReference type="PROSITE-ProRule" id="PRU00708"/>
    </source>
</evidence>
<organism evidence="3 4">
    <name type="scientific">Acorus calamus</name>
    <name type="common">Sweet flag</name>
    <dbReference type="NCBI Taxonomy" id="4465"/>
    <lineage>
        <taxon>Eukaryota</taxon>
        <taxon>Viridiplantae</taxon>
        <taxon>Streptophyta</taxon>
        <taxon>Embryophyta</taxon>
        <taxon>Tracheophyta</taxon>
        <taxon>Spermatophyta</taxon>
        <taxon>Magnoliopsida</taxon>
        <taxon>Liliopsida</taxon>
        <taxon>Acoraceae</taxon>
        <taxon>Acorus</taxon>
    </lineage>
</organism>
<dbReference type="PROSITE" id="PS51375">
    <property type="entry name" value="PPR"/>
    <property type="match status" value="3"/>
</dbReference>
<sequence length="537" mass="60378">MLSSQREKLNQHILSNLEKCKHLHHIKQLQSHLITLGHEHTQFLTFKLLRSCSVFDVSYARLIFDRIPSPNVYLFTAMITAYSILPDPPSALSLFNSMLRRPEGRPKPNHFLYPHIIRSSSDMGDPNLIASVHARIAKTGFGGYPFVETALVDAYCRCADVKTAREMFDGMRERSVVSWTAMVSGYARAGELGEAVKLFEEMPERDAAAWNAVIAGFAQNGLVSEAVSFLKRMRVAGERPNETTIVCALSACGHLGMVMLGRWAHGYAKKRGFSSSPFVLNALLDMYGKCGRLGEARRVFDGWVDRGLTAWNSMINCLALHGRSVEAVSMFEEMRRRKVCPDEVTFVGVFNACTHGGLVDEGLEYFELMREHGIERKIEHYGCLIDLLGRAGRLREAIEVVAEMEMEADEVIWGCLLNGCRIHGEVELAEVAMERLLAIDPRDAGNRAMLANMYGERGRWEKVRLMRRNLKANVGKKLPGCSWVEIENVVHQFYSSDAIHPAAEEIYGVLECLADEITRHGDGLRVSADDHHFKLQF</sequence>
<dbReference type="Pfam" id="PF13041">
    <property type="entry name" value="PPR_2"/>
    <property type="match status" value="2"/>
</dbReference>
<feature type="repeat" description="PPR" evidence="2">
    <location>
        <begin position="307"/>
        <end position="341"/>
    </location>
</feature>
<dbReference type="GO" id="GO:0003723">
    <property type="term" value="F:RNA binding"/>
    <property type="evidence" value="ECO:0007669"/>
    <property type="project" value="InterPro"/>
</dbReference>
<gene>
    <name evidence="3" type="primary">PCMP-E57</name>
    <name evidence="3" type="ORF">QJS10_CPB18g01904</name>
</gene>
<dbReference type="PANTHER" id="PTHR47926:SF453">
    <property type="entry name" value="PENTATRICOPEPTIDE REPEAT (PPR) SUPERFAMILY PROTEIN"/>
    <property type="match status" value="1"/>
</dbReference>
<dbReference type="FunFam" id="1.25.40.10:FF:000184">
    <property type="entry name" value="Pentatricopeptide repeat-containing protein, chloroplastic"/>
    <property type="match status" value="1"/>
</dbReference>
<dbReference type="NCBIfam" id="TIGR00756">
    <property type="entry name" value="PPR"/>
    <property type="match status" value="7"/>
</dbReference>
<dbReference type="Gene3D" id="1.25.40.10">
    <property type="entry name" value="Tetratricopeptide repeat domain"/>
    <property type="match status" value="4"/>
</dbReference>
<dbReference type="PANTHER" id="PTHR47926">
    <property type="entry name" value="PENTATRICOPEPTIDE REPEAT-CONTAINING PROTEIN"/>
    <property type="match status" value="1"/>
</dbReference>
<dbReference type="FunFam" id="1.25.40.10:FF:000348">
    <property type="entry name" value="Pentatricopeptide repeat-containing protein chloroplastic"/>
    <property type="match status" value="1"/>
</dbReference>
<dbReference type="InterPro" id="IPR011990">
    <property type="entry name" value="TPR-like_helical_dom_sf"/>
</dbReference>
<dbReference type="AlphaFoldDB" id="A0AAV9CM53"/>
<keyword evidence="1" id="KW-0677">Repeat</keyword>
<evidence type="ECO:0000313" key="4">
    <source>
        <dbReference type="Proteomes" id="UP001180020"/>
    </source>
</evidence>
<dbReference type="Pfam" id="PF20431">
    <property type="entry name" value="E_motif"/>
    <property type="match status" value="1"/>
</dbReference>
<comment type="caution">
    <text evidence="3">The sequence shown here is derived from an EMBL/GenBank/DDBJ whole genome shotgun (WGS) entry which is preliminary data.</text>
</comment>
<dbReference type="GO" id="GO:0009451">
    <property type="term" value="P:RNA modification"/>
    <property type="evidence" value="ECO:0007669"/>
    <property type="project" value="InterPro"/>
</dbReference>
<dbReference type="InterPro" id="IPR002885">
    <property type="entry name" value="PPR_rpt"/>
</dbReference>